<accession>A0AA39QT54</accession>
<dbReference type="GO" id="GO:0003723">
    <property type="term" value="F:RNA binding"/>
    <property type="evidence" value="ECO:0007669"/>
    <property type="project" value="TreeGrafter"/>
</dbReference>
<dbReference type="GO" id="GO:0005730">
    <property type="term" value="C:nucleolus"/>
    <property type="evidence" value="ECO:0007669"/>
    <property type="project" value="TreeGrafter"/>
</dbReference>
<feature type="compositionally biased region" description="Pro residues" evidence="2">
    <location>
        <begin position="23"/>
        <end position="35"/>
    </location>
</feature>
<reference evidence="4" key="1">
    <citation type="submission" date="2023-03" db="EMBL/GenBank/DDBJ databases">
        <title>Complete genome of Cladonia borealis.</title>
        <authorList>
            <person name="Park H."/>
        </authorList>
    </citation>
    <scope>NUCLEOTIDE SEQUENCE</scope>
    <source>
        <strain evidence="4">ANT050790</strain>
    </source>
</reference>
<dbReference type="Gene3D" id="3.30.70.1730">
    <property type="match status" value="1"/>
</dbReference>
<dbReference type="GO" id="GO:0030687">
    <property type="term" value="C:preribosome, large subunit precursor"/>
    <property type="evidence" value="ECO:0007669"/>
    <property type="project" value="TreeGrafter"/>
</dbReference>
<dbReference type="GO" id="GO:0006364">
    <property type="term" value="P:rRNA processing"/>
    <property type="evidence" value="ECO:0007669"/>
    <property type="project" value="TreeGrafter"/>
</dbReference>
<gene>
    <name evidence="4" type="ORF">JMJ35_009813</name>
</gene>
<comment type="caution">
    <text evidence="4">The sequence shown here is derived from an EMBL/GenBank/DDBJ whole genome shotgun (WGS) entry which is preliminary data.</text>
</comment>
<dbReference type="InterPro" id="IPR051742">
    <property type="entry name" value="Ribosome_Assembly_uL10"/>
</dbReference>
<dbReference type="InterPro" id="IPR043164">
    <property type="entry name" value="Ribosomal_uL10-like_insert_sf"/>
</dbReference>
<dbReference type="InterPro" id="IPR040637">
    <property type="entry name" value="Ribosomal_uL10-like_insert"/>
</dbReference>
<dbReference type="InterPro" id="IPR001790">
    <property type="entry name" value="Ribosomal_uL10"/>
</dbReference>
<dbReference type="PANTHER" id="PTHR45841">
    <property type="entry name" value="MRNA TURNOVER PROTEIN 4 MRTO4"/>
    <property type="match status" value="1"/>
</dbReference>
<dbReference type="PANTHER" id="PTHR45841:SF1">
    <property type="entry name" value="MRNA TURNOVER PROTEIN 4 HOMOLOG"/>
    <property type="match status" value="1"/>
</dbReference>
<dbReference type="EMBL" id="JAFEKC020000022">
    <property type="protein sequence ID" value="KAK0507924.1"/>
    <property type="molecule type" value="Genomic_DNA"/>
</dbReference>
<dbReference type="GO" id="GO:0000956">
    <property type="term" value="P:nuclear-transcribed mRNA catabolic process"/>
    <property type="evidence" value="ECO:0007669"/>
    <property type="project" value="TreeGrafter"/>
</dbReference>
<dbReference type="InterPro" id="IPR043141">
    <property type="entry name" value="Ribosomal_uL10-like_sf"/>
</dbReference>
<evidence type="ECO:0000259" key="3">
    <source>
        <dbReference type="Pfam" id="PF17777"/>
    </source>
</evidence>
<dbReference type="FunFam" id="3.90.105.20:FF:000003">
    <property type="entry name" value="Ribosome assembly factor mrt4"/>
    <property type="match status" value="1"/>
</dbReference>
<keyword evidence="5" id="KW-1185">Reference proteome</keyword>
<evidence type="ECO:0000256" key="1">
    <source>
        <dbReference type="ARBA" id="ARBA00008889"/>
    </source>
</evidence>
<dbReference type="Proteomes" id="UP001166286">
    <property type="component" value="Unassembled WGS sequence"/>
</dbReference>
<dbReference type="AlphaFoldDB" id="A0AA39QT54"/>
<evidence type="ECO:0000313" key="4">
    <source>
        <dbReference type="EMBL" id="KAK0507924.1"/>
    </source>
</evidence>
<dbReference type="Pfam" id="PF17777">
    <property type="entry name" value="RL10P_insert"/>
    <property type="match status" value="1"/>
</dbReference>
<dbReference type="GO" id="GO:0042273">
    <property type="term" value="P:ribosomal large subunit biogenesis"/>
    <property type="evidence" value="ECO:0007669"/>
    <property type="project" value="TreeGrafter"/>
</dbReference>
<evidence type="ECO:0000313" key="5">
    <source>
        <dbReference type="Proteomes" id="UP001166286"/>
    </source>
</evidence>
<organism evidence="4 5">
    <name type="scientific">Cladonia borealis</name>
    <dbReference type="NCBI Taxonomy" id="184061"/>
    <lineage>
        <taxon>Eukaryota</taxon>
        <taxon>Fungi</taxon>
        <taxon>Dikarya</taxon>
        <taxon>Ascomycota</taxon>
        <taxon>Pezizomycotina</taxon>
        <taxon>Lecanoromycetes</taxon>
        <taxon>OSLEUM clade</taxon>
        <taxon>Lecanoromycetidae</taxon>
        <taxon>Lecanorales</taxon>
        <taxon>Lecanorineae</taxon>
        <taxon>Cladoniaceae</taxon>
        <taxon>Cladonia</taxon>
    </lineage>
</organism>
<feature type="domain" description="Large ribosomal subunit protein uL10-like insertion" evidence="3">
    <location>
        <begin position="108"/>
        <end position="192"/>
    </location>
</feature>
<evidence type="ECO:0000256" key="2">
    <source>
        <dbReference type="SAM" id="MobiDB-lite"/>
    </source>
</evidence>
<proteinExistence type="inferred from homology"/>
<dbReference type="Gene3D" id="3.90.105.20">
    <property type="match status" value="1"/>
</dbReference>
<sequence length="252" mass="27935">MPKSKRAKIVHTSKTQKKRQRTNPPPLRQHPRMHPPLPLHLRLQHSRLFFGKTKVMSHALGHTPSTTPSPSLHLLTPHLHGPTGLLFSSSPPPEILSYFTTYTPLDYARAGTRASRDFVIPRGVVSSRGGEIPVEEDVAMAMSVEPNLRRLGVPVRLMKGRVLLDTDEGWTVCRKGEVLGSGQSSLLKMFGVQMAEFRVRVVAWYERETGEVRVVEGEEQGEGGVSVDGDGDEDEEMGVAEGDVEEETEIET</sequence>
<dbReference type="Pfam" id="PF00466">
    <property type="entry name" value="Ribosomal_L10"/>
    <property type="match status" value="1"/>
</dbReference>
<feature type="compositionally biased region" description="Acidic residues" evidence="2">
    <location>
        <begin position="229"/>
        <end position="252"/>
    </location>
</feature>
<protein>
    <recommendedName>
        <fullName evidence="3">Large ribosomal subunit protein uL10-like insertion domain-containing protein</fullName>
    </recommendedName>
</protein>
<feature type="compositionally biased region" description="Basic residues" evidence="2">
    <location>
        <begin position="1"/>
        <end position="21"/>
    </location>
</feature>
<feature type="region of interest" description="Disordered" evidence="2">
    <location>
        <begin position="215"/>
        <end position="252"/>
    </location>
</feature>
<name>A0AA39QT54_9LECA</name>
<feature type="region of interest" description="Disordered" evidence="2">
    <location>
        <begin position="1"/>
        <end position="35"/>
    </location>
</feature>
<comment type="similarity">
    <text evidence="1">Belongs to the universal ribosomal protein uL10 family.</text>
</comment>